<dbReference type="STRING" id="747676.F4RGT0"/>
<gene>
    <name evidence="2" type="ORF">MELLADRAFT_124549</name>
</gene>
<dbReference type="HOGENOM" id="CLU_043994_2_0_1"/>
<evidence type="ECO:0000313" key="3">
    <source>
        <dbReference type="Proteomes" id="UP000001072"/>
    </source>
</evidence>
<dbReference type="PANTHER" id="PTHR11362:SF140">
    <property type="entry name" value="PEBP-LIKE PROTEIN"/>
    <property type="match status" value="1"/>
</dbReference>
<dbReference type="AlphaFoldDB" id="F4RGT0"/>
<dbReference type="InterPro" id="IPR035810">
    <property type="entry name" value="PEBP_euk"/>
</dbReference>
<dbReference type="CDD" id="cd00866">
    <property type="entry name" value="PEBP_euk"/>
    <property type="match status" value="1"/>
</dbReference>
<evidence type="ECO:0000313" key="2">
    <source>
        <dbReference type="EMBL" id="EGG08338.1"/>
    </source>
</evidence>
<dbReference type="EMBL" id="GL883101">
    <property type="protein sequence ID" value="EGG08338.1"/>
    <property type="molecule type" value="Genomic_DNA"/>
</dbReference>
<dbReference type="SUPFAM" id="SSF49777">
    <property type="entry name" value="PEBP-like"/>
    <property type="match status" value="1"/>
</dbReference>
<dbReference type="InterPro" id="IPR036610">
    <property type="entry name" value="PEBP-like_sf"/>
</dbReference>
<dbReference type="VEuPathDB" id="FungiDB:MELLADRAFT_124549"/>
<dbReference type="Proteomes" id="UP000001072">
    <property type="component" value="Unassembled WGS sequence"/>
</dbReference>
<dbReference type="Pfam" id="PF01161">
    <property type="entry name" value="PBP"/>
    <property type="match status" value="1"/>
</dbReference>
<keyword evidence="1" id="KW-0732">Signal</keyword>
<feature type="chain" id="PRO_5003320779" description="Secreted protein" evidence="1">
    <location>
        <begin position="32"/>
        <end position="288"/>
    </location>
</feature>
<evidence type="ECO:0008006" key="4">
    <source>
        <dbReference type="Google" id="ProtNLM"/>
    </source>
</evidence>
<name>F4RGT0_MELLP</name>
<protein>
    <recommendedName>
        <fullName evidence="4">Secreted protein</fullName>
    </recommendedName>
</protein>
<proteinExistence type="predicted"/>
<dbReference type="GeneID" id="18926835"/>
<dbReference type="PANTHER" id="PTHR11362">
    <property type="entry name" value="PHOSPHATIDYLETHANOLAMINE-BINDING PROTEIN"/>
    <property type="match status" value="1"/>
</dbReference>
<keyword evidence="3" id="KW-1185">Reference proteome</keyword>
<feature type="signal peptide" evidence="1">
    <location>
        <begin position="1"/>
        <end position="31"/>
    </location>
</feature>
<dbReference type="OrthoDB" id="2506647at2759"/>
<dbReference type="KEGG" id="mlr:MELLADRAFT_124549"/>
<dbReference type="InterPro" id="IPR008914">
    <property type="entry name" value="PEBP"/>
</dbReference>
<sequence length="288" mass="30434">MLNSTGRSIPRYTFLFITSYLLMSESPVTQAQATPDQIAHVISKYDALEFSSGRANGFGIPLKALALLNVNYPNGSIKDGQPYNQPDVATKPTISVTPTASAVENFTAPSQFTLVMADANTIGNPDPLAGYRHYLQNGVTFADPLPNNTLNINEASGNAVTVTDYVGPAPLVNTGKHRYAMLLFAQPLQFIAPVNLSAVNTGPGNWDLKTYVTSTGLGDLVAASFFTIQNGTGSSYNATAINSTFDDHVASTKAKSYNGLAPGQYVNVSDLMKIVLGSGVIGIGSLMV</sequence>
<evidence type="ECO:0000256" key="1">
    <source>
        <dbReference type="SAM" id="SignalP"/>
    </source>
</evidence>
<dbReference type="RefSeq" id="XP_007408536.1">
    <property type="nucleotide sequence ID" value="XM_007408474.1"/>
</dbReference>
<organism evidence="3">
    <name type="scientific">Melampsora larici-populina (strain 98AG31 / pathotype 3-4-7)</name>
    <name type="common">Poplar leaf rust fungus</name>
    <dbReference type="NCBI Taxonomy" id="747676"/>
    <lineage>
        <taxon>Eukaryota</taxon>
        <taxon>Fungi</taxon>
        <taxon>Dikarya</taxon>
        <taxon>Basidiomycota</taxon>
        <taxon>Pucciniomycotina</taxon>
        <taxon>Pucciniomycetes</taxon>
        <taxon>Pucciniales</taxon>
        <taxon>Melampsoraceae</taxon>
        <taxon>Melampsora</taxon>
    </lineage>
</organism>
<dbReference type="Gene3D" id="3.90.280.10">
    <property type="entry name" value="PEBP-like"/>
    <property type="match status" value="1"/>
</dbReference>
<reference evidence="3" key="1">
    <citation type="journal article" date="2011" name="Proc. Natl. Acad. Sci. U.S.A.">
        <title>Obligate biotrophy features unraveled by the genomic analysis of rust fungi.</title>
        <authorList>
            <person name="Duplessis S."/>
            <person name="Cuomo C.A."/>
            <person name="Lin Y.-C."/>
            <person name="Aerts A."/>
            <person name="Tisserant E."/>
            <person name="Veneault-Fourrey C."/>
            <person name="Joly D.L."/>
            <person name="Hacquard S."/>
            <person name="Amselem J."/>
            <person name="Cantarel B.L."/>
            <person name="Chiu R."/>
            <person name="Coutinho P.M."/>
            <person name="Feau N."/>
            <person name="Field M."/>
            <person name="Frey P."/>
            <person name="Gelhaye E."/>
            <person name="Goldberg J."/>
            <person name="Grabherr M.G."/>
            <person name="Kodira C.D."/>
            <person name="Kohler A."/>
            <person name="Kuees U."/>
            <person name="Lindquist E.A."/>
            <person name="Lucas S.M."/>
            <person name="Mago R."/>
            <person name="Mauceli E."/>
            <person name="Morin E."/>
            <person name="Murat C."/>
            <person name="Pangilinan J.L."/>
            <person name="Park R."/>
            <person name="Pearson M."/>
            <person name="Quesneville H."/>
            <person name="Rouhier N."/>
            <person name="Sakthikumar S."/>
            <person name="Salamov A.A."/>
            <person name="Schmutz J."/>
            <person name="Selles B."/>
            <person name="Shapiro H."/>
            <person name="Tanguay P."/>
            <person name="Tuskan G.A."/>
            <person name="Henrissat B."/>
            <person name="Van de Peer Y."/>
            <person name="Rouze P."/>
            <person name="Ellis J.G."/>
            <person name="Dodds P.N."/>
            <person name="Schein J.E."/>
            <person name="Zhong S."/>
            <person name="Hamelin R.C."/>
            <person name="Grigoriev I.V."/>
            <person name="Szabo L.J."/>
            <person name="Martin F."/>
        </authorList>
    </citation>
    <scope>NUCLEOTIDE SEQUENCE [LARGE SCALE GENOMIC DNA]</scope>
    <source>
        <strain evidence="3">98AG31 / pathotype 3-4-7</strain>
    </source>
</reference>
<dbReference type="eggNOG" id="ENOG502S6VR">
    <property type="taxonomic scope" value="Eukaryota"/>
</dbReference>
<dbReference type="InParanoid" id="F4RGT0"/>
<accession>F4RGT0</accession>